<feature type="transmembrane region" description="Helical" evidence="8">
    <location>
        <begin position="134"/>
        <end position="155"/>
    </location>
</feature>
<proteinExistence type="inferred from homology"/>
<accession>A9LGY2</accession>
<dbReference type="Gene3D" id="1.20.1530.20">
    <property type="match status" value="1"/>
</dbReference>
<dbReference type="InterPro" id="IPR038770">
    <property type="entry name" value="Na+/solute_symporter_sf"/>
</dbReference>
<evidence type="ECO:0000256" key="1">
    <source>
        <dbReference type="ARBA" id="ARBA00004651"/>
    </source>
</evidence>
<gene>
    <name evidence="9" type="ORF">6FN_3</name>
</gene>
<organism evidence="9">
    <name type="scientific">uncultured planctomycete 6FN</name>
    <dbReference type="NCBI Taxonomy" id="455068"/>
    <lineage>
        <taxon>Bacteria</taxon>
        <taxon>Pseudomonadati</taxon>
        <taxon>Planctomycetota</taxon>
        <taxon>Planctomycetia</taxon>
        <taxon>Planctomycetales</taxon>
        <taxon>environmental samples</taxon>
    </lineage>
</organism>
<evidence type="ECO:0000313" key="9">
    <source>
        <dbReference type="EMBL" id="ABX10677.1"/>
    </source>
</evidence>
<keyword evidence="4" id="KW-1003">Cell membrane</keyword>
<feature type="transmembrane region" description="Helical" evidence="8">
    <location>
        <begin position="33"/>
        <end position="52"/>
    </location>
</feature>
<feature type="transmembrane region" description="Helical" evidence="8">
    <location>
        <begin position="64"/>
        <end position="83"/>
    </location>
</feature>
<dbReference type="PANTHER" id="PTHR36838:SF4">
    <property type="entry name" value="AUXIN EFFLUX CARRIER FAMILY PROTEIN"/>
    <property type="match status" value="1"/>
</dbReference>
<dbReference type="AlphaFoldDB" id="A9LGY2"/>
<reference evidence="9" key="1">
    <citation type="journal article" date="2007" name="ISME J.">
        <title>Fosmids of novel marine Planctomycetes from the Namibian and Oregon coast upwelling systems and their cross-comparison with planctomycete genomes.</title>
        <authorList>
            <person name="Woebken D."/>
            <person name="Teeling H."/>
            <person name="Wecker P."/>
            <person name="Dumitriu A."/>
            <person name="Kostadinov I."/>
            <person name="DeLong E.F."/>
            <person name="Amann R."/>
            <person name="Gloeckner F.O."/>
        </authorList>
    </citation>
    <scope>NUCLEOTIDE SEQUENCE</scope>
</reference>
<evidence type="ECO:0000256" key="4">
    <source>
        <dbReference type="ARBA" id="ARBA00022475"/>
    </source>
</evidence>
<comment type="similarity">
    <text evidence="2">Belongs to the auxin efflux carrier (TC 2.A.69) family.</text>
</comment>
<feature type="transmembrane region" description="Helical" evidence="8">
    <location>
        <begin position="95"/>
        <end position="114"/>
    </location>
</feature>
<sequence>MQILNSLIPIFSVILLGILFRRRNFLNQETTQAFNRFAYFAALPVFLFHKIGTAPSGDGLANRYMITLLGATLATVLISWATIHLCQFNWNSRGTLIQAGFRGNLAFIGLPLVLFTTHDLPEPQQLKLESAVLIALPPVVIFYNIASVTVLSIFSDSTEKLMSWQKLLFNILTNPLLIACIAGLIVQRTEIAIPTALGRTCDVIGASAFSIALIGIGSQLASISVAGKWSESLISSAIKNIACPVAGWIIGVSIGLTGSELSVILIMCATPTAVSSFILADQIGGDANQAASTVVVGTACSFATLSVLLMLPI</sequence>
<feature type="transmembrane region" description="Helical" evidence="8">
    <location>
        <begin position="206"/>
        <end position="225"/>
    </location>
</feature>
<feature type="transmembrane region" description="Helical" evidence="8">
    <location>
        <begin position="292"/>
        <end position="311"/>
    </location>
</feature>
<keyword evidence="3" id="KW-0813">Transport</keyword>
<evidence type="ECO:0000256" key="3">
    <source>
        <dbReference type="ARBA" id="ARBA00022448"/>
    </source>
</evidence>
<dbReference type="GO" id="GO:0055085">
    <property type="term" value="P:transmembrane transport"/>
    <property type="evidence" value="ECO:0007669"/>
    <property type="project" value="InterPro"/>
</dbReference>
<evidence type="ECO:0000256" key="6">
    <source>
        <dbReference type="ARBA" id="ARBA00022989"/>
    </source>
</evidence>
<dbReference type="InterPro" id="IPR004776">
    <property type="entry name" value="Mem_transp_PIN-like"/>
</dbReference>
<name>A9LGY2_9BACT</name>
<comment type="subcellular location">
    <subcellularLocation>
        <location evidence="1">Cell membrane</location>
        <topology evidence="1">Multi-pass membrane protein</topology>
    </subcellularLocation>
</comment>
<protein>
    <submittedName>
        <fullName evidence="9">Putative auxin eflux carrier</fullName>
    </submittedName>
</protein>
<dbReference type="Pfam" id="PF03547">
    <property type="entry name" value="Mem_trans"/>
    <property type="match status" value="1"/>
</dbReference>
<feature type="transmembrane region" description="Helical" evidence="8">
    <location>
        <begin position="167"/>
        <end position="186"/>
    </location>
</feature>
<dbReference type="PANTHER" id="PTHR36838">
    <property type="entry name" value="AUXIN EFFLUX CARRIER FAMILY PROTEIN"/>
    <property type="match status" value="1"/>
</dbReference>
<evidence type="ECO:0000256" key="5">
    <source>
        <dbReference type="ARBA" id="ARBA00022692"/>
    </source>
</evidence>
<dbReference type="GO" id="GO:0005886">
    <property type="term" value="C:plasma membrane"/>
    <property type="evidence" value="ECO:0007669"/>
    <property type="project" value="UniProtKB-SubCell"/>
</dbReference>
<evidence type="ECO:0000256" key="2">
    <source>
        <dbReference type="ARBA" id="ARBA00010145"/>
    </source>
</evidence>
<dbReference type="EMBL" id="EF591887">
    <property type="protein sequence ID" value="ABX10677.1"/>
    <property type="molecule type" value="Genomic_DNA"/>
</dbReference>
<evidence type="ECO:0000256" key="8">
    <source>
        <dbReference type="SAM" id="Phobius"/>
    </source>
</evidence>
<keyword evidence="6 8" id="KW-1133">Transmembrane helix</keyword>
<evidence type="ECO:0000256" key="7">
    <source>
        <dbReference type="ARBA" id="ARBA00023136"/>
    </source>
</evidence>
<keyword evidence="5 8" id="KW-0812">Transmembrane</keyword>
<keyword evidence="7 8" id="KW-0472">Membrane</keyword>
<feature type="transmembrane region" description="Helical" evidence="8">
    <location>
        <begin position="6"/>
        <end position="21"/>
    </location>
</feature>